<keyword evidence="1" id="KW-1133">Transmembrane helix</keyword>
<reference evidence="2 3" key="1">
    <citation type="submission" date="2014-03" db="EMBL/GenBank/DDBJ databases">
        <title>Bradyrhizobium valentinum sp. nov., isolated from effective nodules of Lupinus mariae-josephae, a lupine endemic of basic-lime soils in Eastern Spain.</title>
        <authorList>
            <person name="Duran D."/>
            <person name="Rey L."/>
            <person name="Navarro A."/>
            <person name="Busquets A."/>
            <person name="Imperial J."/>
            <person name="Ruiz-Argueso T."/>
        </authorList>
    </citation>
    <scope>NUCLEOTIDE SEQUENCE [LARGE SCALE GENOMIC DNA]</scope>
    <source>
        <strain evidence="2 3">CCBAU 23086</strain>
    </source>
</reference>
<organism evidence="2 3">
    <name type="scientific">Bradyrhizobium lablabi</name>
    <dbReference type="NCBI Taxonomy" id="722472"/>
    <lineage>
        <taxon>Bacteria</taxon>
        <taxon>Pseudomonadati</taxon>
        <taxon>Pseudomonadota</taxon>
        <taxon>Alphaproteobacteria</taxon>
        <taxon>Hyphomicrobiales</taxon>
        <taxon>Nitrobacteraceae</taxon>
        <taxon>Bradyrhizobium</taxon>
    </lineage>
</organism>
<dbReference type="Proteomes" id="UP000051660">
    <property type="component" value="Unassembled WGS sequence"/>
</dbReference>
<evidence type="ECO:0000313" key="2">
    <source>
        <dbReference type="EMBL" id="KRR18394.1"/>
    </source>
</evidence>
<feature type="transmembrane region" description="Helical" evidence="1">
    <location>
        <begin position="35"/>
        <end position="52"/>
    </location>
</feature>
<name>A0A0R3MEJ4_9BRAD</name>
<keyword evidence="1" id="KW-0812">Transmembrane</keyword>
<dbReference type="AlphaFoldDB" id="A0A0R3MEJ4"/>
<feature type="transmembrane region" description="Helical" evidence="1">
    <location>
        <begin position="6"/>
        <end position="23"/>
    </location>
</feature>
<dbReference type="RefSeq" id="WP_057861633.1">
    <property type="nucleotide sequence ID" value="NZ_LLYB01000106.1"/>
</dbReference>
<evidence type="ECO:0000313" key="3">
    <source>
        <dbReference type="Proteomes" id="UP000051660"/>
    </source>
</evidence>
<feature type="transmembrane region" description="Helical" evidence="1">
    <location>
        <begin position="91"/>
        <end position="111"/>
    </location>
</feature>
<accession>A0A0R3MEJ4</accession>
<evidence type="ECO:0000256" key="1">
    <source>
        <dbReference type="SAM" id="Phobius"/>
    </source>
</evidence>
<sequence>MNYLISGAVALISAFIGMFLPMLSAVGPIQRPTNLLFGFVYGFGWFVGGFVADVRSRYVEAFGSLVWPAAVLLLVTYLLGRQLSDRPDRRFTIVSGSIFLSLLILPGNWVATTPLKCIPTYTSTLLAVY</sequence>
<keyword evidence="1" id="KW-0472">Membrane</keyword>
<feature type="transmembrane region" description="Helical" evidence="1">
    <location>
        <begin position="58"/>
        <end position="79"/>
    </location>
</feature>
<dbReference type="EMBL" id="LLYB01000106">
    <property type="protein sequence ID" value="KRR18394.1"/>
    <property type="molecule type" value="Genomic_DNA"/>
</dbReference>
<gene>
    <name evidence="2" type="ORF">CQ14_30075</name>
</gene>
<protein>
    <submittedName>
        <fullName evidence="2">Uncharacterized protein</fullName>
    </submittedName>
</protein>
<proteinExistence type="predicted"/>
<comment type="caution">
    <text evidence="2">The sequence shown here is derived from an EMBL/GenBank/DDBJ whole genome shotgun (WGS) entry which is preliminary data.</text>
</comment>